<evidence type="ECO:0000256" key="2">
    <source>
        <dbReference type="ARBA" id="ARBA00023002"/>
    </source>
</evidence>
<sequence length="328" mass="34816">MNGANVRWGVLSTAAIAIEHVIPAIGKAAGCEVVAIASRTTERAEAVAAGLGIPRAYGSYAELLSDPQVDCVYIGLPNSMHVEWAVRAAEAGKAVLCDKPMALNAGETGRIVDAARAQGVLLTEGFMYRYHQQFRWLRGLLDDGVVGQVRTIRGAIGFVIGPPPNIRLDPELGGGALLDVGCYPLDAMCLLFGAAPTAARAVAFHDGGVDHTCAAVLTFPGERLGVMDGTFRLPWLQAPLEVAGDDAVVRLEDAFNPGQKPCRATVLRAGKPVETIDFPGMDMFQAMVESFSESYRTGRPLDYDMIPSLHTAAASDLVRAAFREAGHV</sequence>
<feature type="domain" description="GFO/IDH/MocA-like oxidoreductase" evidence="4">
    <location>
        <begin position="134"/>
        <end position="248"/>
    </location>
</feature>
<dbReference type="EMBL" id="BONY01000040">
    <property type="protein sequence ID" value="GIH07816.1"/>
    <property type="molecule type" value="Genomic_DNA"/>
</dbReference>
<comment type="similarity">
    <text evidence="1">Belongs to the Gfo/Idh/MocA family.</text>
</comment>
<dbReference type="AlphaFoldDB" id="A0A8J3QC15"/>
<dbReference type="Proteomes" id="UP000612899">
    <property type="component" value="Unassembled WGS sequence"/>
</dbReference>
<protein>
    <submittedName>
        <fullName evidence="5">Oxidoreductase</fullName>
    </submittedName>
</protein>
<dbReference type="Gene3D" id="3.40.50.720">
    <property type="entry name" value="NAD(P)-binding Rossmann-like Domain"/>
    <property type="match status" value="1"/>
</dbReference>
<comment type="caution">
    <text evidence="5">The sequence shown here is derived from an EMBL/GenBank/DDBJ whole genome shotgun (WGS) entry which is preliminary data.</text>
</comment>
<dbReference type="Pfam" id="PF22725">
    <property type="entry name" value="GFO_IDH_MocA_C3"/>
    <property type="match status" value="1"/>
</dbReference>
<dbReference type="RefSeq" id="WP_203911588.1">
    <property type="nucleotide sequence ID" value="NZ_BONY01000040.1"/>
</dbReference>
<dbReference type="SUPFAM" id="SSF51735">
    <property type="entry name" value="NAD(P)-binding Rossmann-fold domains"/>
    <property type="match status" value="1"/>
</dbReference>
<evidence type="ECO:0000313" key="6">
    <source>
        <dbReference type="Proteomes" id="UP000612899"/>
    </source>
</evidence>
<keyword evidence="2" id="KW-0560">Oxidoreductase</keyword>
<dbReference type="Pfam" id="PF01408">
    <property type="entry name" value="GFO_IDH_MocA"/>
    <property type="match status" value="1"/>
</dbReference>
<evidence type="ECO:0000256" key="1">
    <source>
        <dbReference type="ARBA" id="ARBA00010928"/>
    </source>
</evidence>
<proteinExistence type="inferred from homology"/>
<organism evidence="5 6">
    <name type="scientific">Rhizocola hellebori</name>
    <dbReference type="NCBI Taxonomy" id="1392758"/>
    <lineage>
        <taxon>Bacteria</taxon>
        <taxon>Bacillati</taxon>
        <taxon>Actinomycetota</taxon>
        <taxon>Actinomycetes</taxon>
        <taxon>Micromonosporales</taxon>
        <taxon>Micromonosporaceae</taxon>
        <taxon>Rhizocola</taxon>
    </lineage>
</organism>
<dbReference type="InterPro" id="IPR036291">
    <property type="entry name" value="NAD(P)-bd_dom_sf"/>
</dbReference>
<dbReference type="Gene3D" id="3.30.360.10">
    <property type="entry name" value="Dihydrodipicolinate Reductase, domain 2"/>
    <property type="match status" value="1"/>
</dbReference>
<gene>
    <name evidence="5" type="ORF">Rhe02_58830</name>
</gene>
<dbReference type="PANTHER" id="PTHR22604:SF105">
    <property type="entry name" value="TRANS-1,2-DIHYDROBENZENE-1,2-DIOL DEHYDROGENASE"/>
    <property type="match status" value="1"/>
</dbReference>
<reference evidence="5" key="1">
    <citation type="submission" date="2021-01" db="EMBL/GenBank/DDBJ databases">
        <title>Whole genome shotgun sequence of Rhizocola hellebori NBRC 109834.</title>
        <authorList>
            <person name="Komaki H."/>
            <person name="Tamura T."/>
        </authorList>
    </citation>
    <scope>NUCLEOTIDE SEQUENCE</scope>
    <source>
        <strain evidence="5">NBRC 109834</strain>
    </source>
</reference>
<name>A0A8J3QC15_9ACTN</name>
<evidence type="ECO:0000259" key="3">
    <source>
        <dbReference type="Pfam" id="PF01408"/>
    </source>
</evidence>
<dbReference type="InterPro" id="IPR000683">
    <property type="entry name" value="Gfo/Idh/MocA-like_OxRdtase_N"/>
</dbReference>
<dbReference type="InterPro" id="IPR050984">
    <property type="entry name" value="Gfo/Idh/MocA_domain"/>
</dbReference>
<dbReference type="GO" id="GO:0016491">
    <property type="term" value="F:oxidoreductase activity"/>
    <property type="evidence" value="ECO:0007669"/>
    <property type="project" value="UniProtKB-KW"/>
</dbReference>
<dbReference type="InterPro" id="IPR055170">
    <property type="entry name" value="GFO_IDH_MocA-like_dom"/>
</dbReference>
<evidence type="ECO:0000313" key="5">
    <source>
        <dbReference type="EMBL" id="GIH07816.1"/>
    </source>
</evidence>
<accession>A0A8J3QC15</accession>
<evidence type="ECO:0000259" key="4">
    <source>
        <dbReference type="Pfam" id="PF22725"/>
    </source>
</evidence>
<keyword evidence="6" id="KW-1185">Reference proteome</keyword>
<dbReference type="SUPFAM" id="SSF55347">
    <property type="entry name" value="Glyceraldehyde-3-phosphate dehydrogenase-like, C-terminal domain"/>
    <property type="match status" value="1"/>
</dbReference>
<feature type="domain" description="Gfo/Idh/MocA-like oxidoreductase N-terminal" evidence="3">
    <location>
        <begin position="8"/>
        <end position="126"/>
    </location>
</feature>
<dbReference type="GO" id="GO:0000166">
    <property type="term" value="F:nucleotide binding"/>
    <property type="evidence" value="ECO:0007669"/>
    <property type="project" value="InterPro"/>
</dbReference>
<dbReference type="PANTHER" id="PTHR22604">
    <property type="entry name" value="OXIDOREDUCTASES"/>
    <property type="match status" value="1"/>
</dbReference>